<dbReference type="InterPro" id="IPR014001">
    <property type="entry name" value="Helicase_ATP-bd"/>
</dbReference>
<evidence type="ECO:0000256" key="10">
    <source>
        <dbReference type="SAM" id="Coils"/>
    </source>
</evidence>
<dbReference type="FunFam" id="3.40.50.300:FF:002272">
    <property type="entry name" value="protein PHOTOPERIOD-INDEPENDENT EARLY FLOWERING 1 isoform X1"/>
    <property type="match status" value="1"/>
</dbReference>
<dbReference type="InterPro" id="IPR050520">
    <property type="entry name" value="INO80/SWR1_helicase"/>
</dbReference>
<dbReference type="GO" id="GO:0016887">
    <property type="term" value="F:ATP hydrolysis activity"/>
    <property type="evidence" value="ECO:0007669"/>
    <property type="project" value="TreeGrafter"/>
</dbReference>
<dbReference type="CDD" id="cd18793">
    <property type="entry name" value="SF2_C_SNF"/>
    <property type="match status" value="1"/>
</dbReference>
<evidence type="ECO:0000256" key="8">
    <source>
        <dbReference type="ARBA" id="ARBA00023125"/>
    </source>
</evidence>
<feature type="domain" description="HSA" evidence="14">
    <location>
        <begin position="392"/>
        <end position="464"/>
    </location>
</feature>
<evidence type="ECO:0008006" key="17">
    <source>
        <dbReference type="Google" id="ProtNLM"/>
    </source>
</evidence>
<proteinExistence type="inferred from homology"/>
<feature type="region of interest" description="Disordered" evidence="11">
    <location>
        <begin position="1"/>
        <end position="38"/>
    </location>
</feature>
<protein>
    <recommendedName>
        <fullName evidence="17">Helicase domino</fullName>
    </recommendedName>
</protein>
<feature type="compositionally biased region" description="Basic and acidic residues" evidence="11">
    <location>
        <begin position="1"/>
        <end position="27"/>
    </location>
</feature>
<dbReference type="InterPro" id="IPR049730">
    <property type="entry name" value="SNF2/RAD54-like_C"/>
</dbReference>
<dbReference type="SMART" id="SM00573">
    <property type="entry name" value="HSA"/>
    <property type="match status" value="1"/>
</dbReference>
<dbReference type="Pfam" id="PF00176">
    <property type="entry name" value="SNF2-rel_dom"/>
    <property type="match status" value="1"/>
</dbReference>
<feature type="domain" description="Helicase C-terminal" evidence="13">
    <location>
        <begin position="1334"/>
        <end position="1484"/>
    </location>
</feature>
<reference evidence="15" key="2">
    <citation type="submission" date="2017-05" db="UniProtKB">
        <authorList>
            <consortium name="EnsemblMetazoa"/>
        </authorList>
    </citation>
    <scope>IDENTIFICATION</scope>
</reference>
<dbReference type="SMART" id="SM00487">
    <property type="entry name" value="DEXDc"/>
    <property type="match status" value="1"/>
</dbReference>
<gene>
    <name evidence="15" type="primary">100634358</name>
</gene>
<comment type="subcellular location">
    <subcellularLocation>
        <location evidence="1">Nucleus</location>
    </subcellularLocation>
</comment>
<evidence type="ECO:0000256" key="6">
    <source>
        <dbReference type="ARBA" id="ARBA00022840"/>
    </source>
</evidence>
<dbReference type="OrthoDB" id="448448at2759"/>
<organism evidence="15">
    <name type="scientific">Amphimedon queenslandica</name>
    <name type="common">Sponge</name>
    <dbReference type="NCBI Taxonomy" id="400682"/>
    <lineage>
        <taxon>Eukaryota</taxon>
        <taxon>Metazoa</taxon>
        <taxon>Porifera</taxon>
        <taxon>Demospongiae</taxon>
        <taxon>Heteroscleromorpha</taxon>
        <taxon>Haplosclerida</taxon>
        <taxon>Niphatidae</taxon>
        <taxon>Amphimedon</taxon>
    </lineage>
</organism>
<feature type="compositionally biased region" description="Basic and acidic residues" evidence="11">
    <location>
        <begin position="2262"/>
        <end position="2276"/>
    </location>
</feature>
<dbReference type="PANTHER" id="PTHR45685:SF1">
    <property type="entry name" value="HELICASE SRCAP"/>
    <property type="match status" value="1"/>
</dbReference>
<dbReference type="PROSITE" id="PS51194">
    <property type="entry name" value="HELICASE_CTER"/>
    <property type="match status" value="1"/>
</dbReference>
<feature type="region of interest" description="Disordered" evidence="11">
    <location>
        <begin position="531"/>
        <end position="554"/>
    </location>
</feature>
<keyword evidence="5" id="KW-0347">Helicase</keyword>
<dbReference type="eggNOG" id="KOG0391">
    <property type="taxonomic scope" value="Eukaryota"/>
</dbReference>
<dbReference type="InterPro" id="IPR001650">
    <property type="entry name" value="Helicase_C-like"/>
</dbReference>
<keyword evidence="3" id="KW-0547">Nucleotide-binding</keyword>
<evidence type="ECO:0000259" key="14">
    <source>
        <dbReference type="PROSITE" id="PS51204"/>
    </source>
</evidence>
<dbReference type="GO" id="GO:0005524">
    <property type="term" value="F:ATP binding"/>
    <property type="evidence" value="ECO:0007669"/>
    <property type="project" value="UniProtKB-KW"/>
</dbReference>
<dbReference type="Pfam" id="PF07529">
    <property type="entry name" value="HSA"/>
    <property type="match status" value="1"/>
</dbReference>
<dbReference type="SUPFAM" id="SSF52540">
    <property type="entry name" value="P-loop containing nucleoside triphosphate hydrolases"/>
    <property type="match status" value="2"/>
</dbReference>
<evidence type="ECO:0000256" key="2">
    <source>
        <dbReference type="ARBA" id="ARBA00009220"/>
    </source>
</evidence>
<dbReference type="Gene3D" id="1.20.120.850">
    <property type="entry name" value="SWI2/SNF2 ATPases, N-terminal domain"/>
    <property type="match status" value="1"/>
</dbReference>
<feature type="compositionally biased region" description="Acidic residues" evidence="11">
    <location>
        <begin position="618"/>
        <end position="642"/>
    </location>
</feature>
<evidence type="ECO:0000259" key="12">
    <source>
        <dbReference type="PROSITE" id="PS51192"/>
    </source>
</evidence>
<evidence type="ECO:0000256" key="7">
    <source>
        <dbReference type="ARBA" id="ARBA00022853"/>
    </source>
</evidence>
<dbReference type="CDD" id="cd18003">
    <property type="entry name" value="DEXQc_SRCAP"/>
    <property type="match status" value="1"/>
</dbReference>
<dbReference type="STRING" id="400682.A0A1X7UV42"/>
<evidence type="ECO:0000256" key="5">
    <source>
        <dbReference type="ARBA" id="ARBA00022806"/>
    </source>
</evidence>
<name>A0A1X7UV42_AMPQE</name>
<evidence type="ECO:0000256" key="3">
    <source>
        <dbReference type="ARBA" id="ARBA00022741"/>
    </source>
</evidence>
<dbReference type="PANTHER" id="PTHR45685">
    <property type="entry name" value="HELICASE SRCAP-RELATED"/>
    <property type="match status" value="1"/>
</dbReference>
<evidence type="ECO:0000256" key="9">
    <source>
        <dbReference type="ARBA" id="ARBA00023242"/>
    </source>
</evidence>
<dbReference type="Pfam" id="PF00271">
    <property type="entry name" value="Helicase_C"/>
    <property type="match status" value="1"/>
</dbReference>
<dbReference type="GO" id="GO:0000812">
    <property type="term" value="C:Swr1 complex"/>
    <property type="evidence" value="ECO:0007669"/>
    <property type="project" value="TreeGrafter"/>
</dbReference>
<dbReference type="GO" id="GO:0003677">
    <property type="term" value="F:DNA binding"/>
    <property type="evidence" value="ECO:0007669"/>
    <property type="project" value="UniProtKB-KW"/>
</dbReference>
<accession>A0A1X7UV42</accession>
<evidence type="ECO:0000313" key="16">
    <source>
        <dbReference type="Proteomes" id="UP000007879"/>
    </source>
</evidence>
<feature type="region of interest" description="Disordered" evidence="11">
    <location>
        <begin position="2139"/>
        <end position="2158"/>
    </location>
</feature>
<dbReference type="InterPro" id="IPR027417">
    <property type="entry name" value="P-loop_NTPase"/>
</dbReference>
<feature type="domain" description="Helicase ATP-binding" evidence="12">
    <location>
        <begin position="785"/>
        <end position="950"/>
    </location>
</feature>
<dbReference type="InParanoid" id="A0A1X7UV42"/>
<feature type="compositionally biased region" description="Basic and acidic residues" evidence="11">
    <location>
        <begin position="600"/>
        <end position="617"/>
    </location>
</feature>
<sequence length="2282" mass="258324">MATKRPRADDSSPEVSMKHPKTDEHKKVPLTVPSESSSTSSQAYIALPAIVPTVSSVSTNQQPPSSLNVPSGIIPLGSTHHHNVASSQSYPVTHVAALANLSASLSRSVDTQSLITPTTAVVIPTPLVPSVTPILPCTPPPPYSTSEVTDEFSCSSPSQFLHSPNTIQTTSPLMERRPSSPDKLRVNDDTKSLQMKILNLKRAKEIELKVSYEKMLQEKFFLEGGGNMMDYQVWRKKPNILKDQYLKQNDLDSDILVFEELLSPRDPSQIRDKLETEALLEEDTSIDMDTCSFSRQSASADVHSSNVVAVTVSQASTNNSLYQPSTPASNVTSPSHSLNLSSPRPALRMHSTLSSVPDVSHEDIVMRARHEAEVMKAISELRKEGMWSASRLPKVQEPSRIKTHWDYLLEEMNWLATDFANERRWKINTCKKLCRTVARHHQEQEQLTERAIKEEQLRLKKIASTLAKEVRHFWDSIQKIVEHKHHVILEEKRRQARDVHLNYIVDQTQKYSTWLMQGLNPLETTDPSLTSTGLQSGATDDTIFTPVAEDGSDDEETIDYEEVTALKEGGVDYETEISQLLIEGEMPLTDLIASIPGGALEDRSTEDHSDTEVKSPAEEMDCEASNDDDYSSVSDGDDPEDETTIAEQEAFEETDDHSQEISMLEEEGKLPVEELLRHYMQSKSDSTFMSDVETDYSGSYGSHDEFSDNEEVGDDDLGLESLVYFDDEKEEIGQTEQGFNDAAAAAEQFQPKGTTLSTTEVKTKVPFLLRHELREYQQIGLDWLVAMNERRLNGILADEMGLGKTIQTIALLAHLACEKAVWGPHLIIVPTSVILNWEFEFKKWCPGFKILTYIGTFKERRQKRVGWSRQNSFHVCITSYNIAVQDHRAFKQKRWRYLILDEAQNIKNFKSQRWQTLLTFSSQHRLLLTGTPLQNNLMELWSLMHFLMPTVFSSHSDFREWFSNPLTGMVEGSQEYNESIVERLHKVLRPFILRRLKVEVEKQLPSKYEHVILCKLSKRQRFLYEEYMSRAKTKETLSAGSYLSVINVLMQLRKVCNHPDLFELRPVASPFCMAGIVYATASMVVSALSCDPFKYISMDNLNLNLASNEQTLDAFVAYRSRQLQAPRSAFQDLNSHVCEDGHIDNNLVTMEERCHPWVDLVDSLSDREKIMRDTLHRINSFRCRKQPMYGEDMRLAVLTTHMPKINFMKFCQYSWLWTGYLFCQLQQVLPAKDLILCSTQALRHMLVSYDNRMAGLHDVLKRFLLTVWSVSAPAITLHTSHPDPSNYQKDIANNKLLYLTVSQIAGSLYPVSVSFKLQFPETRLIQYDCGKLQTLDLLLRRLRTEGHRVLIFTQMSRMLDILEIFLTFHAYTYLRLDGATPVQRRQLLMEQFNKDSRVFCFILSTRSGGLGVNLTGADTVIFYDSDWNPTMDAQAQDRCHRIGQTRDVHIYRLICQRTVEENILKKASQKRLLGDLAIESGGFTTDFFRKSNLSELFHVDTSQDIDLSGKDDAITSEELEELLLQAEEDRDVKAAEMARAEQVAEKAEFDELYLAQSDSIQTKDEDIPRSIFDDEFSHLSEQLSGVEQYAMRLLELESLKKVEQLMREAEENIEIAKKEWELGHLQRLREEEEKVAQEELIEEGATDLTYDRPELINKILVDEISGDDMPLWLPPTPPSDELIDHYVDIPMEMLYDATLMGPDSLSNSVVYSDEDYDVFGLHKVFCEPKPTRKMHKGTTKFKRENISYPQSLFWRRYTPDVMSTRIRKLSPQSKKDGPDWLSFEDWILIRGLTSALELPLFLNTTVPAQMPNWTILADFVTSLGKTKRSAVQCKDRIVGVLIPREEQAHRVNPQNLKNRRDHRPKSHIIQDKGKESTSLFEHCFHWILKGDWKSKHQSISNSSDGSPRCSMHNELLQKEYDITYGFIQCPTSLAQSRAERIQSEMPRSSSQMHQILSQAPVYNMPVARANVGKPFVSPDPMKPFSNSIDFNHTNTTAAAANVSRSSAVSSVSLTQRMQSTSTCISSLSSETFLQTSCTGSSTPIISYPIMGKAGQFPSSTVGTISSVPVTSSSSSVIPSVPKSYSSVDISKGLFLGQRLTQQQLLLLKQTALQQQQQQFQQKQQTGSQISPTTIANVLQRQGQHQHSKTYPKVPASSPSIQLPAKLQIPGIEQLRSGTIALPNQRVSSTLVRAGLPARSMQTDEVLALLRQQQALRLAMQNQTATKLSQQIATSQAGINEALAVAAMAAALKPSGKASSTESLRESPEQSDKKTDEPNQFNK</sequence>
<keyword evidence="6" id="KW-0067">ATP-binding</keyword>
<comment type="similarity">
    <text evidence="2">Belongs to the SNF2/RAD54 helicase family. SWR1 subfamily.</text>
</comment>
<feature type="region of interest" description="Disordered" evidence="11">
    <location>
        <begin position="2251"/>
        <end position="2282"/>
    </location>
</feature>
<dbReference type="PROSITE" id="PS51204">
    <property type="entry name" value="HSA"/>
    <property type="match status" value="1"/>
</dbReference>
<dbReference type="EnsemblMetazoa" id="XM_019996603.1">
    <property type="protein sequence ID" value="XP_019852162.1"/>
    <property type="gene ID" value="LOC100634358"/>
</dbReference>
<dbReference type="SMART" id="SM00490">
    <property type="entry name" value="HELICc"/>
    <property type="match status" value="1"/>
</dbReference>
<dbReference type="Proteomes" id="UP000007879">
    <property type="component" value="Unassembled WGS sequence"/>
</dbReference>
<dbReference type="KEGG" id="aqu:100634358"/>
<dbReference type="GO" id="GO:0042393">
    <property type="term" value="F:histone binding"/>
    <property type="evidence" value="ECO:0007669"/>
    <property type="project" value="TreeGrafter"/>
</dbReference>
<evidence type="ECO:0000256" key="11">
    <source>
        <dbReference type="SAM" id="MobiDB-lite"/>
    </source>
</evidence>
<evidence type="ECO:0000259" key="13">
    <source>
        <dbReference type="PROSITE" id="PS51194"/>
    </source>
</evidence>
<dbReference type="EnsemblMetazoa" id="Aqu2.1.31536_001">
    <property type="protein sequence ID" value="Aqu2.1.31536_001"/>
    <property type="gene ID" value="Aqu2.1.31536"/>
</dbReference>
<dbReference type="InterPro" id="IPR014012">
    <property type="entry name" value="HSA_dom"/>
</dbReference>
<keyword evidence="4" id="KW-0378">Hydrolase</keyword>
<reference evidence="16" key="1">
    <citation type="journal article" date="2010" name="Nature">
        <title>The Amphimedon queenslandica genome and the evolution of animal complexity.</title>
        <authorList>
            <person name="Srivastava M."/>
            <person name="Simakov O."/>
            <person name="Chapman J."/>
            <person name="Fahey B."/>
            <person name="Gauthier M.E."/>
            <person name="Mitros T."/>
            <person name="Richards G.S."/>
            <person name="Conaco C."/>
            <person name="Dacre M."/>
            <person name="Hellsten U."/>
            <person name="Larroux C."/>
            <person name="Putnam N.H."/>
            <person name="Stanke M."/>
            <person name="Adamska M."/>
            <person name="Darling A."/>
            <person name="Degnan S.M."/>
            <person name="Oakley T.H."/>
            <person name="Plachetzki D.C."/>
            <person name="Zhai Y."/>
            <person name="Adamski M."/>
            <person name="Calcino A."/>
            <person name="Cummins S.F."/>
            <person name="Goodstein D.M."/>
            <person name="Harris C."/>
            <person name="Jackson D.J."/>
            <person name="Leys S.P."/>
            <person name="Shu S."/>
            <person name="Woodcroft B.J."/>
            <person name="Vervoort M."/>
            <person name="Kosik K.S."/>
            <person name="Manning G."/>
            <person name="Degnan B.M."/>
            <person name="Rokhsar D.S."/>
        </authorList>
    </citation>
    <scope>NUCLEOTIDE SEQUENCE [LARGE SCALE GENOMIC DNA]</scope>
</reference>
<dbReference type="GO" id="GO:0006338">
    <property type="term" value="P:chromatin remodeling"/>
    <property type="evidence" value="ECO:0007669"/>
    <property type="project" value="TreeGrafter"/>
</dbReference>
<keyword evidence="9" id="KW-0539">Nucleus</keyword>
<keyword evidence="7" id="KW-0156">Chromatin regulator</keyword>
<dbReference type="FunFam" id="3.40.50.10810:FF:000005">
    <property type="entry name" value="Photoperiod-independent early flowering 1"/>
    <property type="match status" value="1"/>
</dbReference>
<feature type="region of interest" description="Disordered" evidence="11">
    <location>
        <begin position="598"/>
        <end position="642"/>
    </location>
</feature>
<dbReference type="Gene3D" id="3.40.50.10810">
    <property type="entry name" value="Tandem AAA-ATPase domain"/>
    <property type="match status" value="1"/>
</dbReference>
<evidence type="ECO:0000256" key="1">
    <source>
        <dbReference type="ARBA" id="ARBA00004123"/>
    </source>
</evidence>
<feature type="region of interest" description="Disordered" evidence="11">
    <location>
        <begin position="318"/>
        <end position="342"/>
    </location>
</feature>
<dbReference type="PROSITE" id="PS51192">
    <property type="entry name" value="HELICASE_ATP_BIND_1"/>
    <property type="match status" value="1"/>
</dbReference>
<evidence type="ECO:0000313" key="15">
    <source>
        <dbReference type="EnsemblMetazoa" id="Aqu2.1.31536_001"/>
    </source>
</evidence>
<keyword evidence="16" id="KW-1185">Reference proteome</keyword>
<keyword evidence="10" id="KW-0175">Coiled coil</keyword>
<evidence type="ECO:0000256" key="4">
    <source>
        <dbReference type="ARBA" id="ARBA00022801"/>
    </source>
</evidence>
<dbReference type="Gene3D" id="3.40.50.300">
    <property type="entry name" value="P-loop containing nucleotide triphosphate hydrolases"/>
    <property type="match status" value="1"/>
</dbReference>
<feature type="coiled-coil region" evidence="10">
    <location>
        <begin position="1516"/>
        <end position="1543"/>
    </location>
</feature>
<keyword evidence="8" id="KW-0238">DNA-binding</keyword>
<dbReference type="InterPro" id="IPR000330">
    <property type="entry name" value="SNF2_N"/>
</dbReference>
<dbReference type="InterPro" id="IPR038718">
    <property type="entry name" value="SNF2-like_sf"/>
</dbReference>
<dbReference type="GO" id="GO:0004386">
    <property type="term" value="F:helicase activity"/>
    <property type="evidence" value="ECO:0007669"/>
    <property type="project" value="UniProtKB-KW"/>
</dbReference>